<keyword evidence="1" id="KW-1133">Transmembrane helix</keyword>
<reference evidence="2" key="1">
    <citation type="journal article" date="2021" name="Proc. Natl. Acad. Sci. U.S.A.">
        <title>A Catalog of Tens of Thousands of Viruses from Human Metagenomes Reveals Hidden Associations with Chronic Diseases.</title>
        <authorList>
            <person name="Tisza M.J."/>
            <person name="Buck C.B."/>
        </authorList>
    </citation>
    <scope>NUCLEOTIDE SEQUENCE</scope>
    <source>
        <strain evidence="2">Ct9H612</strain>
    </source>
</reference>
<name>A0A8S5VIE3_9CAUD</name>
<accession>A0A8S5VIE3</accession>
<dbReference type="EMBL" id="BK016274">
    <property type="protein sequence ID" value="DAG06546.1"/>
    <property type="molecule type" value="Genomic_DNA"/>
</dbReference>
<protein>
    <submittedName>
        <fullName evidence="2">Uncharacterized protein</fullName>
    </submittedName>
</protein>
<keyword evidence="1" id="KW-0472">Membrane</keyword>
<sequence>MYTASEQVYTAATNLTDNIGGFFIELVQLIFTLLSTIIDCAMYAFNCVISNPLLLLVFMFCFMYYVHRKYYTRK</sequence>
<feature type="transmembrane region" description="Helical" evidence="1">
    <location>
        <begin position="43"/>
        <end position="66"/>
    </location>
</feature>
<keyword evidence="1" id="KW-0812">Transmembrane</keyword>
<evidence type="ECO:0000313" key="2">
    <source>
        <dbReference type="EMBL" id="DAG06546.1"/>
    </source>
</evidence>
<proteinExistence type="predicted"/>
<organism evidence="2">
    <name type="scientific">Podoviridae sp. ct9H612</name>
    <dbReference type="NCBI Taxonomy" id="2825226"/>
    <lineage>
        <taxon>Viruses</taxon>
        <taxon>Duplodnaviria</taxon>
        <taxon>Heunggongvirae</taxon>
        <taxon>Uroviricota</taxon>
        <taxon>Caudoviricetes</taxon>
    </lineage>
</organism>
<evidence type="ECO:0000256" key="1">
    <source>
        <dbReference type="SAM" id="Phobius"/>
    </source>
</evidence>